<dbReference type="AlphaFoldDB" id="A0A1F7JLF6"/>
<sequence>MEDSAFLLLKSNKGQIAQLSTTCLEWKNIFSFEIMLQKAKIQIDGLGGSYGREKLTIFKMKRQMGPPDVEQYLFPKEDNSWKQENADFFRRIKEKDFSDKAINNAKYVLDVVDKIYRK</sequence>
<reference evidence="1 2" key="1">
    <citation type="journal article" date="2016" name="Nat. Commun.">
        <title>Thousands of microbial genomes shed light on interconnected biogeochemical processes in an aquifer system.</title>
        <authorList>
            <person name="Anantharaman K."/>
            <person name="Brown C.T."/>
            <person name="Hug L.A."/>
            <person name="Sharon I."/>
            <person name="Castelle C.J."/>
            <person name="Probst A.J."/>
            <person name="Thomas B.C."/>
            <person name="Singh A."/>
            <person name="Wilkins M.J."/>
            <person name="Karaoz U."/>
            <person name="Brodie E.L."/>
            <person name="Williams K.H."/>
            <person name="Hubbard S.S."/>
            <person name="Banfield J.F."/>
        </authorList>
    </citation>
    <scope>NUCLEOTIDE SEQUENCE [LARGE SCALE GENOMIC DNA]</scope>
</reference>
<dbReference type="EMBL" id="MGAY01000037">
    <property type="protein sequence ID" value="OGK56426.1"/>
    <property type="molecule type" value="Genomic_DNA"/>
</dbReference>
<protein>
    <submittedName>
        <fullName evidence="1">Uncharacterized protein</fullName>
    </submittedName>
</protein>
<dbReference type="Gene3D" id="3.30.360.10">
    <property type="entry name" value="Dihydrodipicolinate Reductase, domain 2"/>
    <property type="match status" value="1"/>
</dbReference>
<gene>
    <name evidence="1" type="ORF">A3J15_02135</name>
</gene>
<name>A0A1F7JLF6_9BACT</name>
<proteinExistence type="predicted"/>
<evidence type="ECO:0000313" key="1">
    <source>
        <dbReference type="EMBL" id="OGK56426.1"/>
    </source>
</evidence>
<evidence type="ECO:0000313" key="2">
    <source>
        <dbReference type="Proteomes" id="UP000176376"/>
    </source>
</evidence>
<dbReference type="STRING" id="1802074.A3J15_02135"/>
<organism evidence="1 2">
    <name type="scientific">Candidatus Roizmanbacteria bacterium RIFCSPLOWO2_02_FULL_38_10</name>
    <dbReference type="NCBI Taxonomy" id="1802074"/>
    <lineage>
        <taxon>Bacteria</taxon>
        <taxon>Candidatus Roizmaniibacteriota</taxon>
    </lineage>
</organism>
<dbReference type="SUPFAM" id="SSF55347">
    <property type="entry name" value="Glyceraldehyde-3-phosphate dehydrogenase-like, C-terminal domain"/>
    <property type="match status" value="1"/>
</dbReference>
<dbReference type="Proteomes" id="UP000176376">
    <property type="component" value="Unassembled WGS sequence"/>
</dbReference>
<comment type="caution">
    <text evidence="1">The sequence shown here is derived from an EMBL/GenBank/DDBJ whole genome shotgun (WGS) entry which is preliminary data.</text>
</comment>
<accession>A0A1F7JLF6</accession>